<dbReference type="EMBL" id="KN822979">
    <property type="protein sequence ID" value="KIO29688.1"/>
    <property type="molecule type" value="Genomic_DNA"/>
</dbReference>
<protein>
    <submittedName>
        <fullName evidence="1">Uncharacterized protein</fullName>
    </submittedName>
</protein>
<dbReference type="AlphaFoldDB" id="A0A0C3L750"/>
<dbReference type="Pfam" id="PF08634">
    <property type="entry name" value="Pet127"/>
    <property type="match status" value="1"/>
</dbReference>
<gene>
    <name evidence="1" type="ORF">M407DRAFT_226501</name>
</gene>
<dbReference type="InterPro" id="IPR013943">
    <property type="entry name" value="Pet127"/>
</dbReference>
<dbReference type="PANTHER" id="PTHR31014:SF0">
    <property type="entry name" value="MITOCHONDRIAL TRANSLATION SYSTEM COMPONENT PET127-RELATED"/>
    <property type="match status" value="1"/>
</dbReference>
<dbReference type="OrthoDB" id="10249045at2759"/>
<name>A0A0C3L750_9AGAM</name>
<dbReference type="GO" id="GO:0000964">
    <property type="term" value="P:mitochondrial RNA 5'-end processing"/>
    <property type="evidence" value="ECO:0007669"/>
    <property type="project" value="TreeGrafter"/>
</dbReference>
<reference evidence="1 2" key="1">
    <citation type="submission" date="2014-04" db="EMBL/GenBank/DDBJ databases">
        <authorList>
            <consortium name="DOE Joint Genome Institute"/>
            <person name="Kuo A."/>
            <person name="Girlanda M."/>
            <person name="Perotto S."/>
            <person name="Kohler A."/>
            <person name="Nagy L.G."/>
            <person name="Floudas D."/>
            <person name="Copeland A."/>
            <person name="Barry K.W."/>
            <person name="Cichocki N."/>
            <person name="Veneault-Fourrey C."/>
            <person name="LaButti K."/>
            <person name="Lindquist E.A."/>
            <person name="Lipzen A."/>
            <person name="Lundell T."/>
            <person name="Morin E."/>
            <person name="Murat C."/>
            <person name="Sun H."/>
            <person name="Tunlid A."/>
            <person name="Henrissat B."/>
            <person name="Grigoriev I.V."/>
            <person name="Hibbett D.S."/>
            <person name="Martin F."/>
            <person name="Nordberg H.P."/>
            <person name="Cantor M.N."/>
            <person name="Hua S.X."/>
        </authorList>
    </citation>
    <scope>NUCLEOTIDE SEQUENCE [LARGE SCALE GENOMIC DNA]</scope>
    <source>
        <strain evidence="1 2">MUT 4182</strain>
    </source>
</reference>
<sequence>MLTPGSIRINYDKTTETYAFDSSKGPDAHDKFGVEKKNVLMWMGTMLEKFLTLRPKIFNTLLKQSTGNINPDDRAQVPKEEAYQYSTSRNFVMRSQLDCVDKRLPGTGVFDIKTRATLAVRHDRLNVKQASAYTIIKQHGLFESFEREIYDLVRSAMIKYNFQARIGNMAGIFLAYHNTAKILGFQYLSVEDMDTMLFGSHLAGNRVFDKCIGILDMLAENIVKDWPRKVRLINLECALTLLIWHADH</sequence>
<dbReference type="STRING" id="1051891.A0A0C3L750"/>
<organism evidence="1 2">
    <name type="scientific">Tulasnella calospora MUT 4182</name>
    <dbReference type="NCBI Taxonomy" id="1051891"/>
    <lineage>
        <taxon>Eukaryota</taxon>
        <taxon>Fungi</taxon>
        <taxon>Dikarya</taxon>
        <taxon>Basidiomycota</taxon>
        <taxon>Agaricomycotina</taxon>
        <taxon>Agaricomycetes</taxon>
        <taxon>Cantharellales</taxon>
        <taxon>Tulasnellaceae</taxon>
        <taxon>Tulasnella</taxon>
    </lineage>
</organism>
<evidence type="ECO:0000313" key="2">
    <source>
        <dbReference type="Proteomes" id="UP000054248"/>
    </source>
</evidence>
<keyword evidence="2" id="KW-1185">Reference proteome</keyword>
<reference evidence="2" key="2">
    <citation type="submission" date="2015-01" db="EMBL/GenBank/DDBJ databases">
        <title>Evolutionary Origins and Diversification of the Mycorrhizal Mutualists.</title>
        <authorList>
            <consortium name="DOE Joint Genome Institute"/>
            <consortium name="Mycorrhizal Genomics Consortium"/>
            <person name="Kohler A."/>
            <person name="Kuo A."/>
            <person name="Nagy L.G."/>
            <person name="Floudas D."/>
            <person name="Copeland A."/>
            <person name="Barry K.W."/>
            <person name="Cichocki N."/>
            <person name="Veneault-Fourrey C."/>
            <person name="LaButti K."/>
            <person name="Lindquist E.A."/>
            <person name="Lipzen A."/>
            <person name="Lundell T."/>
            <person name="Morin E."/>
            <person name="Murat C."/>
            <person name="Riley R."/>
            <person name="Ohm R."/>
            <person name="Sun H."/>
            <person name="Tunlid A."/>
            <person name="Henrissat B."/>
            <person name="Grigoriev I.V."/>
            <person name="Hibbett D.S."/>
            <person name="Martin F."/>
        </authorList>
    </citation>
    <scope>NUCLEOTIDE SEQUENCE [LARGE SCALE GENOMIC DNA]</scope>
    <source>
        <strain evidence="2">MUT 4182</strain>
    </source>
</reference>
<evidence type="ECO:0000313" key="1">
    <source>
        <dbReference type="EMBL" id="KIO29688.1"/>
    </source>
</evidence>
<dbReference type="Proteomes" id="UP000054248">
    <property type="component" value="Unassembled WGS sequence"/>
</dbReference>
<proteinExistence type="predicted"/>
<dbReference type="GO" id="GO:0005740">
    <property type="term" value="C:mitochondrial envelope"/>
    <property type="evidence" value="ECO:0007669"/>
    <property type="project" value="TreeGrafter"/>
</dbReference>
<dbReference type="HOGENOM" id="CLU_098050_0_0_1"/>
<accession>A0A0C3L750</accession>
<dbReference type="PANTHER" id="PTHR31014">
    <property type="entry name" value="MITOCHONDRIAL TRANSLATION SYSTEM COMPONENT PET127-RELATED"/>
    <property type="match status" value="1"/>
</dbReference>